<evidence type="ECO:0000256" key="19">
    <source>
        <dbReference type="ARBA" id="ARBA00047857"/>
    </source>
</evidence>
<evidence type="ECO:0000256" key="6">
    <source>
        <dbReference type="ARBA" id="ARBA00017394"/>
    </source>
</evidence>
<dbReference type="PANTHER" id="PTHR40706:SF1">
    <property type="entry name" value="RIBOFLAVIN KINASE"/>
    <property type="match status" value="1"/>
</dbReference>
<dbReference type="InterPro" id="IPR023602">
    <property type="entry name" value="Riboflavin_kinase_CTP-dep"/>
</dbReference>
<evidence type="ECO:0000256" key="18">
    <source>
        <dbReference type="ARBA" id="ARBA00033116"/>
    </source>
</evidence>
<evidence type="ECO:0000256" key="10">
    <source>
        <dbReference type="ARBA" id="ARBA00022723"/>
    </source>
</evidence>
<dbReference type="SUPFAM" id="SSF46785">
    <property type="entry name" value="Winged helix' DNA-binding domain"/>
    <property type="match status" value="1"/>
</dbReference>
<evidence type="ECO:0000259" key="20">
    <source>
        <dbReference type="Pfam" id="PF01982"/>
    </source>
</evidence>
<evidence type="ECO:0000256" key="1">
    <source>
        <dbReference type="ARBA" id="ARBA00001946"/>
    </source>
</evidence>
<dbReference type="EC" id="2.7.1.161" evidence="5"/>
<dbReference type="SUPFAM" id="SSF82114">
    <property type="entry name" value="Riboflavin kinase-like"/>
    <property type="match status" value="1"/>
</dbReference>
<dbReference type="PANTHER" id="PTHR40706">
    <property type="entry name" value="RIBOFLAVIN KINASE"/>
    <property type="match status" value="1"/>
</dbReference>
<evidence type="ECO:0000256" key="3">
    <source>
        <dbReference type="ARBA" id="ARBA00005219"/>
    </source>
</evidence>
<evidence type="ECO:0000256" key="11">
    <source>
        <dbReference type="ARBA" id="ARBA00022741"/>
    </source>
</evidence>
<gene>
    <name evidence="22" type="ORF">NEF87_004351</name>
</gene>
<dbReference type="InterPro" id="IPR036388">
    <property type="entry name" value="WH-like_DNA-bd_sf"/>
</dbReference>
<dbReference type="InterPro" id="IPR039063">
    <property type="entry name" value="RibK_CTP-dep"/>
</dbReference>
<dbReference type="InterPro" id="IPR036390">
    <property type="entry name" value="WH_DNA-bd_sf"/>
</dbReference>
<evidence type="ECO:0000313" key="22">
    <source>
        <dbReference type="EMBL" id="UYP48066.1"/>
    </source>
</evidence>
<accession>A0ABY6HXH4</accession>
<comment type="catalytic activity">
    <reaction evidence="19">
        <text>riboflavin + CTP = CDP + FMN + H(+)</text>
        <dbReference type="Rhea" id="RHEA:25021"/>
        <dbReference type="ChEBI" id="CHEBI:15378"/>
        <dbReference type="ChEBI" id="CHEBI:37563"/>
        <dbReference type="ChEBI" id="CHEBI:57986"/>
        <dbReference type="ChEBI" id="CHEBI:58069"/>
        <dbReference type="ChEBI" id="CHEBI:58210"/>
        <dbReference type="EC" id="2.7.1.161"/>
    </reaction>
</comment>
<keyword evidence="23" id="KW-1185">Reference proteome</keyword>
<protein>
    <recommendedName>
        <fullName evidence="6">Riboflavin kinase</fullName>
        <ecNumber evidence="5">2.7.1.161</ecNumber>
    </recommendedName>
    <alternativeName>
        <fullName evidence="17">CTP-dependent riboflavin kinase</fullName>
    </alternativeName>
    <alternativeName>
        <fullName evidence="18">CTP:riboflavin 5'-phosphotransferase</fullName>
    </alternativeName>
    <alternativeName>
        <fullName evidence="16">Flavokinase</fullName>
    </alternativeName>
</protein>
<dbReference type="Pfam" id="PF08220">
    <property type="entry name" value="HTH_DeoR"/>
    <property type="match status" value="1"/>
</dbReference>
<keyword evidence="12" id="KW-0418">Kinase</keyword>
<evidence type="ECO:0000256" key="16">
    <source>
        <dbReference type="ARBA" id="ARBA00029789"/>
    </source>
</evidence>
<evidence type="ECO:0000256" key="8">
    <source>
        <dbReference type="ARBA" id="ARBA00022643"/>
    </source>
</evidence>
<evidence type="ECO:0000256" key="2">
    <source>
        <dbReference type="ARBA" id="ARBA00003072"/>
    </source>
</evidence>
<dbReference type="InterPro" id="IPR023465">
    <property type="entry name" value="Riboflavin_kinase_dom_sf"/>
</dbReference>
<keyword evidence="7" id="KW-0285">Flavoprotein</keyword>
<evidence type="ECO:0000259" key="21">
    <source>
        <dbReference type="Pfam" id="PF08220"/>
    </source>
</evidence>
<comment type="function">
    <text evidence="2">Catalyzes the CTP-dependent phosphorylation of riboflavin (vitamin B2) to form flavin mononucleotide (FMN).</text>
</comment>
<organism evidence="22 23">
    <name type="scientific">Candidatus Lokiarchaeum ossiferum</name>
    <dbReference type="NCBI Taxonomy" id="2951803"/>
    <lineage>
        <taxon>Archaea</taxon>
        <taxon>Promethearchaeati</taxon>
        <taxon>Promethearchaeota</taxon>
        <taxon>Promethearchaeia</taxon>
        <taxon>Promethearchaeales</taxon>
        <taxon>Promethearchaeaceae</taxon>
        <taxon>Candidatus Lokiarchaeum</taxon>
    </lineage>
</organism>
<evidence type="ECO:0000256" key="7">
    <source>
        <dbReference type="ARBA" id="ARBA00022630"/>
    </source>
</evidence>
<evidence type="ECO:0000313" key="23">
    <source>
        <dbReference type="Proteomes" id="UP001208689"/>
    </source>
</evidence>
<evidence type="ECO:0000256" key="9">
    <source>
        <dbReference type="ARBA" id="ARBA00022679"/>
    </source>
</evidence>
<keyword evidence="8" id="KW-0288">FMN</keyword>
<feature type="domain" description="Riboflavin kinase" evidence="20">
    <location>
        <begin position="144"/>
        <end position="268"/>
    </location>
</feature>
<comment type="cofactor">
    <cofactor evidence="1">
        <name>Mg(2+)</name>
        <dbReference type="ChEBI" id="CHEBI:18420"/>
    </cofactor>
</comment>
<keyword evidence="15" id="KW-0804">Transcription</keyword>
<evidence type="ECO:0000256" key="13">
    <source>
        <dbReference type="ARBA" id="ARBA00022842"/>
    </source>
</evidence>
<dbReference type="Gene3D" id="1.10.10.10">
    <property type="entry name" value="Winged helix-like DNA-binding domain superfamily/Winged helix DNA-binding domain"/>
    <property type="match status" value="1"/>
</dbReference>
<dbReference type="Gene3D" id="2.40.30.30">
    <property type="entry name" value="Riboflavin kinase-like"/>
    <property type="match status" value="1"/>
</dbReference>
<keyword evidence="14" id="KW-0805">Transcription regulation</keyword>
<dbReference type="EMBL" id="CP104013">
    <property type="protein sequence ID" value="UYP48066.1"/>
    <property type="molecule type" value="Genomic_DNA"/>
</dbReference>
<evidence type="ECO:0000256" key="5">
    <source>
        <dbReference type="ARBA" id="ARBA00011987"/>
    </source>
</evidence>
<name>A0ABY6HXH4_9ARCH</name>
<reference evidence="22" key="1">
    <citation type="submission" date="2022-09" db="EMBL/GenBank/DDBJ databases">
        <title>Actin cytoskeleton and complex cell architecture in an #Asgard archaeon.</title>
        <authorList>
            <person name="Ponce Toledo R.I."/>
            <person name="Schleper C."/>
            <person name="Rodrigues Oliveira T."/>
            <person name="Wollweber F."/>
            <person name="Xu J."/>
            <person name="Rittmann S."/>
            <person name="Klingl A."/>
            <person name="Pilhofer M."/>
        </authorList>
    </citation>
    <scope>NUCLEOTIDE SEQUENCE</scope>
    <source>
        <strain evidence="22">B-35</strain>
    </source>
</reference>
<dbReference type="Pfam" id="PF01982">
    <property type="entry name" value="CTP-dep_RFKase"/>
    <property type="match status" value="1"/>
</dbReference>
<comment type="pathway">
    <text evidence="3">Cofactor biosynthesis; FMN biosynthesis; FMN from riboflavin (CTP route): step 1/1.</text>
</comment>
<sequence length="272" mass="31845">MMNIDKKNVIDSYSKMSYFMWNENILIVLMSDRNENSSNYVPDERFVGEKEWFFLLWISYHKMQNNGTISTPDLCKILPISQQTISRRILELEEKKLIIRNFEGRGGELELTTEGYAQLNNIYEQLKIISLKASNETTYCGTLLSGMGEGAHYIKHPQYLEQFYKKIGFFPYFGTLNLKLSPTMDNLLQNYINNYPTIIIDGFVGESRTYGEVKCVKVQMWPRNNVHNQVSGALLKIQRTSHKSHILEFISEQYLRDFFKIEDGSKICFKFI</sequence>
<dbReference type="Proteomes" id="UP001208689">
    <property type="component" value="Chromosome"/>
</dbReference>
<evidence type="ECO:0000256" key="14">
    <source>
        <dbReference type="ARBA" id="ARBA00023015"/>
    </source>
</evidence>
<keyword evidence="13" id="KW-0460">Magnesium</keyword>
<evidence type="ECO:0000256" key="12">
    <source>
        <dbReference type="ARBA" id="ARBA00022777"/>
    </source>
</evidence>
<keyword evidence="10" id="KW-0479">Metal-binding</keyword>
<evidence type="ECO:0000256" key="17">
    <source>
        <dbReference type="ARBA" id="ARBA00030544"/>
    </source>
</evidence>
<dbReference type="InterPro" id="IPR001034">
    <property type="entry name" value="DeoR_HTH"/>
</dbReference>
<keyword evidence="11" id="KW-0547">Nucleotide-binding</keyword>
<keyword evidence="9" id="KW-0808">Transferase</keyword>
<proteinExistence type="inferred from homology"/>
<evidence type="ECO:0000256" key="4">
    <source>
        <dbReference type="ARBA" id="ARBA00006428"/>
    </source>
</evidence>
<comment type="similarity">
    <text evidence="4">Belongs to the archaeal riboflavin kinase family.</text>
</comment>
<evidence type="ECO:0000256" key="15">
    <source>
        <dbReference type="ARBA" id="ARBA00023163"/>
    </source>
</evidence>
<feature type="domain" description="HTH deoR-type" evidence="21">
    <location>
        <begin position="63"/>
        <end position="104"/>
    </location>
</feature>